<reference evidence="7 8" key="1">
    <citation type="journal article" date="2008" name="Int. J. Syst. Evol. Microbiol.">
        <title>Tessaracoccus flavescens sp. nov., isolated from marine sediment.</title>
        <authorList>
            <person name="Lee D.W."/>
            <person name="Lee S.D."/>
        </authorList>
    </citation>
    <scope>NUCLEOTIDE SEQUENCE [LARGE SCALE GENOMIC DNA]</scope>
    <source>
        <strain evidence="7 8">SST-39T</strain>
    </source>
</reference>
<dbReference type="InterPro" id="IPR036866">
    <property type="entry name" value="RibonucZ/Hydroxyglut_hydro"/>
</dbReference>
<evidence type="ECO:0000313" key="7">
    <source>
        <dbReference type="EMBL" id="AQP50163.1"/>
    </source>
</evidence>
<dbReference type="Pfam" id="PF00753">
    <property type="entry name" value="Lactamase_B"/>
    <property type="match status" value="1"/>
</dbReference>
<gene>
    <name evidence="7" type="ORF">BW733_04250</name>
</gene>
<sequence>MGTLDHFACGTTTHDLSRVFRGAARQARTFPAGAFLYRSPAATVLFDTGYAPDTADSGVAGWLYSRLLPPSVAPDETIDARLRAAGIDPGEVTHVVLSHAHPDHLGGVRYFPEAQFVLSAGVDASLRSPRLREGVLRGLLPCWFASARRTVIDDAAFVDHTDGDLTVPVHDLLGDGSYLLTPLPGHAHGHLGAIVEGAVLLAGDAAWGADLIDAADDLRPLPRLIQHDAGRYVATARSLRDFHRAGLRVCLSHDTYDMSRLLA</sequence>
<keyword evidence="8" id="KW-1185">Reference proteome</keyword>
<protein>
    <recommendedName>
        <fullName evidence="6">Metallo-beta-lactamase domain-containing protein</fullName>
    </recommendedName>
</protein>
<evidence type="ECO:0000256" key="3">
    <source>
        <dbReference type="ARBA" id="ARBA00022723"/>
    </source>
</evidence>
<dbReference type="SMART" id="SM00849">
    <property type="entry name" value="Lactamase_B"/>
    <property type="match status" value="1"/>
</dbReference>
<evidence type="ECO:0000259" key="6">
    <source>
        <dbReference type="SMART" id="SM00849"/>
    </source>
</evidence>
<evidence type="ECO:0000256" key="1">
    <source>
        <dbReference type="ARBA" id="ARBA00001947"/>
    </source>
</evidence>
<accession>A0A1Q2CVL9</accession>
<evidence type="ECO:0000256" key="5">
    <source>
        <dbReference type="ARBA" id="ARBA00022833"/>
    </source>
</evidence>
<dbReference type="RefSeq" id="WP_077348173.1">
    <property type="nucleotide sequence ID" value="NZ_CP019607.1"/>
</dbReference>
<dbReference type="OrthoDB" id="3196337at2"/>
<dbReference type="SUPFAM" id="SSF56281">
    <property type="entry name" value="Metallo-hydrolase/oxidoreductase"/>
    <property type="match status" value="1"/>
</dbReference>
<dbReference type="KEGG" id="tfa:BW733_04250"/>
<comment type="similarity">
    <text evidence="2">Belongs to the metallo-beta-lactamase superfamily.</text>
</comment>
<dbReference type="CDD" id="cd07730">
    <property type="entry name" value="metallo-hydrolase-like_MBL-fold"/>
    <property type="match status" value="1"/>
</dbReference>
<dbReference type="AlphaFoldDB" id="A0A1Q2CVL9"/>
<proteinExistence type="inferred from homology"/>
<dbReference type="Proteomes" id="UP000188235">
    <property type="component" value="Chromosome"/>
</dbReference>
<feature type="domain" description="Metallo-beta-lactamase" evidence="6">
    <location>
        <begin position="31"/>
        <end position="253"/>
    </location>
</feature>
<keyword evidence="5" id="KW-0862">Zinc</keyword>
<dbReference type="GO" id="GO:0016787">
    <property type="term" value="F:hydrolase activity"/>
    <property type="evidence" value="ECO:0007669"/>
    <property type="project" value="UniProtKB-KW"/>
</dbReference>
<keyword evidence="3" id="KW-0479">Metal-binding</keyword>
<evidence type="ECO:0000313" key="8">
    <source>
        <dbReference type="Proteomes" id="UP000188235"/>
    </source>
</evidence>
<dbReference type="PANTHER" id="PTHR42978:SF2">
    <property type="entry name" value="102 KBASES UNSTABLE REGION: FROM 1 TO 119443"/>
    <property type="match status" value="1"/>
</dbReference>
<dbReference type="GO" id="GO:0046872">
    <property type="term" value="F:metal ion binding"/>
    <property type="evidence" value="ECO:0007669"/>
    <property type="project" value="UniProtKB-KW"/>
</dbReference>
<name>A0A1Q2CVL9_9ACTN</name>
<dbReference type="PANTHER" id="PTHR42978">
    <property type="entry name" value="QUORUM-QUENCHING LACTONASE YTNP-RELATED-RELATED"/>
    <property type="match status" value="1"/>
</dbReference>
<dbReference type="STRING" id="399497.BW733_04250"/>
<keyword evidence="4" id="KW-0378">Hydrolase</keyword>
<organism evidence="7 8">
    <name type="scientific">Tessaracoccus flavescens</name>
    <dbReference type="NCBI Taxonomy" id="399497"/>
    <lineage>
        <taxon>Bacteria</taxon>
        <taxon>Bacillati</taxon>
        <taxon>Actinomycetota</taxon>
        <taxon>Actinomycetes</taxon>
        <taxon>Propionibacteriales</taxon>
        <taxon>Propionibacteriaceae</taxon>
        <taxon>Tessaracoccus</taxon>
    </lineage>
</organism>
<dbReference type="EMBL" id="CP019607">
    <property type="protein sequence ID" value="AQP50163.1"/>
    <property type="molecule type" value="Genomic_DNA"/>
</dbReference>
<dbReference type="InterPro" id="IPR001279">
    <property type="entry name" value="Metallo-B-lactamas"/>
</dbReference>
<evidence type="ECO:0000256" key="2">
    <source>
        <dbReference type="ARBA" id="ARBA00007749"/>
    </source>
</evidence>
<dbReference type="Gene3D" id="3.60.15.10">
    <property type="entry name" value="Ribonuclease Z/Hydroxyacylglutathione hydrolase-like"/>
    <property type="match status" value="1"/>
</dbReference>
<comment type="cofactor">
    <cofactor evidence="1">
        <name>Zn(2+)</name>
        <dbReference type="ChEBI" id="CHEBI:29105"/>
    </cofactor>
</comment>
<evidence type="ECO:0000256" key="4">
    <source>
        <dbReference type="ARBA" id="ARBA00022801"/>
    </source>
</evidence>
<dbReference type="InterPro" id="IPR051013">
    <property type="entry name" value="MBL_superfamily_lactonases"/>
</dbReference>